<name>A0A1I3EEJ0_9PLAN</name>
<accession>A0A1I3EEJ0</accession>
<evidence type="ECO:0000313" key="2">
    <source>
        <dbReference type="Proteomes" id="UP000199518"/>
    </source>
</evidence>
<dbReference type="RefSeq" id="WP_139228305.1">
    <property type="nucleotide sequence ID" value="NZ_FOQD01000004.1"/>
</dbReference>
<gene>
    <name evidence="1" type="ORF">SAMN05421753_104189</name>
</gene>
<dbReference type="EMBL" id="FOQD01000004">
    <property type="protein sequence ID" value="SFH97380.1"/>
    <property type="molecule type" value="Genomic_DNA"/>
</dbReference>
<reference evidence="2" key="1">
    <citation type="submission" date="2016-10" db="EMBL/GenBank/DDBJ databases">
        <authorList>
            <person name="Varghese N."/>
            <person name="Submissions S."/>
        </authorList>
    </citation>
    <scope>NUCLEOTIDE SEQUENCE [LARGE SCALE GENOMIC DNA]</scope>
    <source>
        <strain evidence="2">DSM 26348</strain>
    </source>
</reference>
<proteinExistence type="predicted"/>
<dbReference type="AlphaFoldDB" id="A0A1I3EEJ0"/>
<keyword evidence="2" id="KW-1185">Reference proteome</keyword>
<organism evidence="1 2">
    <name type="scientific">Planctomicrobium piriforme</name>
    <dbReference type="NCBI Taxonomy" id="1576369"/>
    <lineage>
        <taxon>Bacteria</taxon>
        <taxon>Pseudomonadati</taxon>
        <taxon>Planctomycetota</taxon>
        <taxon>Planctomycetia</taxon>
        <taxon>Planctomycetales</taxon>
        <taxon>Planctomycetaceae</taxon>
        <taxon>Planctomicrobium</taxon>
    </lineage>
</organism>
<sequence>MPRPSILKRLYSWLQSRRIGEIRYVWASPKMSGPLEMLLPPALWEGVVDFDNKVRLHMYQEEWTGFDWATKGRVTVRFKDAADVISGKVQPELERF</sequence>
<protein>
    <submittedName>
        <fullName evidence="1">Uncharacterized protein</fullName>
    </submittedName>
</protein>
<evidence type="ECO:0000313" key="1">
    <source>
        <dbReference type="EMBL" id="SFH97380.1"/>
    </source>
</evidence>
<dbReference type="STRING" id="1576369.SAMN05421753_104189"/>
<dbReference type="Proteomes" id="UP000199518">
    <property type="component" value="Unassembled WGS sequence"/>
</dbReference>